<dbReference type="RefSeq" id="WP_034804064.1">
    <property type="nucleotide sequence ID" value="NZ_CAXURO020000001.1"/>
</dbReference>
<evidence type="ECO:0000313" key="7">
    <source>
        <dbReference type="Proteomes" id="UP001214094"/>
    </source>
</evidence>
<evidence type="ECO:0000256" key="1">
    <source>
        <dbReference type="ARBA" id="ARBA00008324"/>
    </source>
</evidence>
<dbReference type="Proteomes" id="UP001055460">
    <property type="component" value="Chromosome"/>
</dbReference>
<dbReference type="InterPro" id="IPR003736">
    <property type="entry name" value="PAAI_dom"/>
</dbReference>
<name>A0A9Q8YAR5_ENSAD</name>
<dbReference type="AlphaFoldDB" id="A0A9Q8YAR5"/>
<dbReference type="InterPro" id="IPR039298">
    <property type="entry name" value="ACOT13"/>
</dbReference>
<reference evidence="5 7" key="2">
    <citation type="submission" date="2023-03" db="EMBL/GenBank/DDBJ databases">
        <title>Comparative genome and transcriptome analysis combination mining strategies for increasing vitamin B12 production of Ensifer adhaerens strain.</title>
        <authorList>
            <person name="Yongheng L."/>
        </authorList>
    </citation>
    <scope>NUCLEOTIDE SEQUENCE [LARGE SCALE GENOMIC DNA]</scope>
    <source>
        <strain evidence="5 7">Casida A-T305</strain>
    </source>
</reference>
<evidence type="ECO:0000256" key="2">
    <source>
        <dbReference type="ARBA" id="ARBA00022801"/>
    </source>
</evidence>
<dbReference type="EMBL" id="CP098807">
    <property type="protein sequence ID" value="USJ24149.1"/>
    <property type="molecule type" value="Genomic_DNA"/>
</dbReference>
<organism evidence="4 6">
    <name type="scientific">Ensifer adhaerens</name>
    <name type="common">Sinorhizobium morelense</name>
    <dbReference type="NCBI Taxonomy" id="106592"/>
    <lineage>
        <taxon>Bacteria</taxon>
        <taxon>Pseudomonadati</taxon>
        <taxon>Pseudomonadota</taxon>
        <taxon>Alphaproteobacteria</taxon>
        <taxon>Hyphomicrobiales</taxon>
        <taxon>Rhizobiaceae</taxon>
        <taxon>Sinorhizobium/Ensifer group</taxon>
        <taxon>Ensifer</taxon>
    </lineage>
</organism>
<evidence type="ECO:0000313" key="6">
    <source>
        <dbReference type="Proteomes" id="UP001055460"/>
    </source>
</evidence>
<gene>
    <name evidence="4" type="ORF">NE863_03930</name>
    <name evidence="5" type="ORF">P4B07_04130</name>
</gene>
<dbReference type="EC" id="3.1.2.-" evidence="5"/>
<dbReference type="EMBL" id="CP121308">
    <property type="protein sequence ID" value="WFP91574.1"/>
    <property type="molecule type" value="Genomic_DNA"/>
</dbReference>
<dbReference type="Gene3D" id="3.10.129.10">
    <property type="entry name" value="Hotdog Thioesterase"/>
    <property type="match status" value="1"/>
</dbReference>
<accession>A0A9Q8YAR5</accession>
<dbReference type="PANTHER" id="PTHR21660">
    <property type="entry name" value="THIOESTERASE SUPERFAMILY MEMBER-RELATED"/>
    <property type="match status" value="1"/>
</dbReference>
<comment type="similarity">
    <text evidence="1">Belongs to the thioesterase PaaI family.</text>
</comment>
<dbReference type="SUPFAM" id="SSF54637">
    <property type="entry name" value="Thioesterase/thiol ester dehydrase-isomerase"/>
    <property type="match status" value="1"/>
</dbReference>
<dbReference type="Proteomes" id="UP001214094">
    <property type="component" value="Chromosome"/>
</dbReference>
<dbReference type="GeneID" id="29517699"/>
<evidence type="ECO:0000259" key="3">
    <source>
        <dbReference type="Pfam" id="PF03061"/>
    </source>
</evidence>
<sequence>MYQELYPGMSVSGVGVLSLDRVARDGGLKAMQDLLSGELPAPPMSKTLKFGLSEVEEGRVVFKGLPTEEHLNPLGTVHGGWTATIMDSALGCAVFTTVKPGEAYTTVEFKVNLVRPLLPDMGEVFCEGRIVHRGRTIATSEAWLRDRNGKLLAHGTETCAIFPIDNLRR</sequence>
<dbReference type="CDD" id="cd03443">
    <property type="entry name" value="PaaI_thioesterase"/>
    <property type="match status" value="1"/>
</dbReference>
<dbReference type="OrthoDB" id="9813282at2"/>
<dbReference type="Pfam" id="PF03061">
    <property type="entry name" value="4HBT"/>
    <property type="match status" value="1"/>
</dbReference>
<dbReference type="InterPro" id="IPR006683">
    <property type="entry name" value="Thioestr_dom"/>
</dbReference>
<feature type="domain" description="Thioesterase" evidence="3">
    <location>
        <begin position="75"/>
        <end position="152"/>
    </location>
</feature>
<dbReference type="NCBIfam" id="TIGR00369">
    <property type="entry name" value="unchar_dom_1"/>
    <property type="match status" value="1"/>
</dbReference>
<protein>
    <submittedName>
        <fullName evidence="4">PaaI family thioesterase</fullName>
        <ecNumber evidence="5">3.1.2.-</ecNumber>
    </submittedName>
</protein>
<evidence type="ECO:0000313" key="4">
    <source>
        <dbReference type="EMBL" id="USJ24149.1"/>
    </source>
</evidence>
<proteinExistence type="inferred from homology"/>
<dbReference type="InterPro" id="IPR029069">
    <property type="entry name" value="HotDog_dom_sf"/>
</dbReference>
<reference evidence="4" key="1">
    <citation type="submission" date="2022-06" db="EMBL/GenBank/DDBJ databases">
        <title>Physiological and biochemical characterization and genomic elucidation of a strain of the genus Ensifer adhaerens M8 that combines arsenic oxidation and chromium reduction.</title>
        <authorList>
            <person name="Li X."/>
            <person name="Yu c."/>
        </authorList>
    </citation>
    <scope>NUCLEOTIDE SEQUENCE</scope>
    <source>
        <strain evidence="4">M8</strain>
    </source>
</reference>
<dbReference type="KEGG" id="eah:FA04_04065"/>
<keyword evidence="7" id="KW-1185">Reference proteome</keyword>
<keyword evidence="2 5" id="KW-0378">Hydrolase</keyword>
<dbReference type="GO" id="GO:0047617">
    <property type="term" value="F:fatty acyl-CoA hydrolase activity"/>
    <property type="evidence" value="ECO:0007669"/>
    <property type="project" value="InterPro"/>
</dbReference>
<evidence type="ECO:0000313" key="5">
    <source>
        <dbReference type="EMBL" id="WFP91574.1"/>
    </source>
</evidence>
<dbReference type="PANTHER" id="PTHR21660:SF1">
    <property type="entry name" value="ACYL-COENZYME A THIOESTERASE 13"/>
    <property type="match status" value="1"/>
</dbReference>